<dbReference type="InterPro" id="IPR010285">
    <property type="entry name" value="DNA_helicase_pif1-like_DEAD"/>
</dbReference>
<dbReference type="AlphaFoldDB" id="A0A0G4EZZ7"/>
<dbReference type="GO" id="GO:0016887">
    <property type="term" value="F:ATP hydrolysis activity"/>
    <property type="evidence" value="ECO:0007669"/>
    <property type="project" value="RHEA"/>
</dbReference>
<comment type="catalytic activity">
    <reaction evidence="1">
        <text>ATP + H2O = ADP + phosphate + H(+)</text>
        <dbReference type="Rhea" id="RHEA:13065"/>
        <dbReference type="ChEBI" id="CHEBI:15377"/>
        <dbReference type="ChEBI" id="CHEBI:15378"/>
        <dbReference type="ChEBI" id="CHEBI:30616"/>
        <dbReference type="ChEBI" id="CHEBI:43474"/>
        <dbReference type="ChEBI" id="CHEBI:456216"/>
        <dbReference type="EC" id="5.6.2.3"/>
    </reaction>
</comment>
<dbReference type="PhylomeDB" id="A0A0G4EZZ7"/>
<evidence type="ECO:0000313" key="3">
    <source>
        <dbReference type="EMBL" id="CEM04636.1"/>
    </source>
</evidence>
<dbReference type="GO" id="GO:0000723">
    <property type="term" value="P:telomere maintenance"/>
    <property type="evidence" value="ECO:0007669"/>
    <property type="project" value="InterPro"/>
</dbReference>
<keyword evidence="4" id="KW-1185">Reference proteome</keyword>
<proteinExistence type="inferred from homology"/>
<dbReference type="VEuPathDB" id="CryptoDB:Vbra_14061"/>
<sequence length="903" mass="102691">MLVRLRCIYQVHYCTNYAAKMELPISEMVAVIAAGFKRYQERYGDDDSDDVREQCSKLVRSIHNMIKSKTQFSAPQVAMILLGLGKKGEKYVSHDFQPLVLSSFLAHLDRHFAGDTPAAEPTHTEQESYTITLQQKGRGLREIVLSNQVDDYIHRPTSRELQDGRQFHVARVGDEVGDASKVALPPKLTGLTAFTDVEMKDVYLYQFMEAFFAMRLTKAEMDSEEKREKMKENGKPIPANRLVRIQRFRFLRAHPLWTTHRLRQRAADDLRIPLVFYDRIPSKTAASAEDREKHAKIMLVLFKPWRCPEDLKTHGTWCESCAAFVSGLPSDDRRHKLMQNFEDVHRSEEDAKIYRYLRDKESEHATSLAEETQKFLNDQYDRLYAKNRETEDDVLQLLGPAYLSGLTGGKETFSHMEILASSLARPTTEDSPQIAAPTAPVLKACFAKYINASLDAVGCEPIDIETATEALSKTSLDDRHSACQSNGSRQDQLNDDLQQQRNKLCGIGHSHGTSDEASLLSSFSSNLFTHGGHSMDAADLTRLLAQPASAFKPPETGDDKNREDLLCTVASRYQLNEEQMRAFQIICSHLLNHYKDLRDNKYVTPLRMCLTGEGGTGKTHVIKAVKAYFAELQCRHWLRLAAPTGVAADNIGGSTLDSLLHIFDDFESGDRRLRRQAVKQQTIDGDRICREEPWKHIHYMIVDEISFVNRQKLDKVDGALRDLRKAAKKDIRDGDDSFGGMSMILCGDFMQLPPVRPYALYDKRDREHPRSLWHSFDCVIVLQHNHRIEGDPTFYGLLQRLRCGQLTDDDIKLIKSRVLKTPSDARGPRIVWRNEVRQRINAQEAFKFAAATNQDVYVSPAIDTYRPKGKKEQPAPAYMQKMVLEKNESHTGNLPTSLLLVKG</sequence>
<evidence type="ECO:0000259" key="2">
    <source>
        <dbReference type="Pfam" id="PF05970"/>
    </source>
</evidence>
<dbReference type="Gene3D" id="3.40.50.300">
    <property type="entry name" value="P-loop containing nucleotide triphosphate hydrolases"/>
    <property type="match status" value="1"/>
</dbReference>
<dbReference type="GO" id="GO:0043139">
    <property type="term" value="F:5'-3' DNA helicase activity"/>
    <property type="evidence" value="ECO:0007669"/>
    <property type="project" value="UniProtKB-EC"/>
</dbReference>
<dbReference type="STRING" id="1169540.A0A0G4EZZ7"/>
<protein>
    <recommendedName>
        <fullName evidence="1">ATP-dependent DNA helicase</fullName>
        <ecNumber evidence="1">5.6.2.3</ecNumber>
    </recommendedName>
</protein>
<dbReference type="InterPro" id="IPR027417">
    <property type="entry name" value="P-loop_NTPase"/>
</dbReference>
<keyword evidence="1" id="KW-0067">ATP-binding</keyword>
<name>A0A0G4EZZ7_VITBC</name>
<dbReference type="PANTHER" id="PTHR47642:SF5">
    <property type="entry name" value="ATP-DEPENDENT DNA HELICASE"/>
    <property type="match status" value="1"/>
</dbReference>
<keyword evidence="1" id="KW-0378">Hydrolase</keyword>
<gene>
    <name evidence="3" type="ORF">Vbra_14061</name>
</gene>
<dbReference type="PANTHER" id="PTHR47642">
    <property type="entry name" value="ATP-DEPENDENT DNA HELICASE"/>
    <property type="match status" value="1"/>
</dbReference>
<organism evidence="3 4">
    <name type="scientific">Vitrella brassicaformis (strain CCMP3155)</name>
    <dbReference type="NCBI Taxonomy" id="1169540"/>
    <lineage>
        <taxon>Eukaryota</taxon>
        <taxon>Sar</taxon>
        <taxon>Alveolata</taxon>
        <taxon>Colpodellida</taxon>
        <taxon>Vitrellaceae</taxon>
        <taxon>Vitrella</taxon>
    </lineage>
</organism>
<keyword evidence="1" id="KW-0347">Helicase</keyword>
<dbReference type="GO" id="GO:0005524">
    <property type="term" value="F:ATP binding"/>
    <property type="evidence" value="ECO:0007669"/>
    <property type="project" value="UniProtKB-KW"/>
</dbReference>
<keyword evidence="1" id="KW-0547">Nucleotide-binding</keyword>
<keyword evidence="1" id="KW-0234">DNA repair</keyword>
<dbReference type="InParanoid" id="A0A0G4EZZ7"/>
<evidence type="ECO:0000313" key="4">
    <source>
        <dbReference type="Proteomes" id="UP000041254"/>
    </source>
</evidence>
<dbReference type="Proteomes" id="UP000041254">
    <property type="component" value="Unassembled WGS sequence"/>
</dbReference>
<keyword evidence="1" id="KW-0227">DNA damage</keyword>
<dbReference type="OrthoDB" id="432234at2759"/>
<dbReference type="GO" id="GO:0006281">
    <property type="term" value="P:DNA repair"/>
    <property type="evidence" value="ECO:0007669"/>
    <property type="project" value="UniProtKB-KW"/>
</dbReference>
<comment type="cofactor">
    <cofactor evidence="1">
        <name>Mg(2+)</name>
        <dbReference type="ChEBI" id="CHEBI:18420"/>
    </cofactor>
</comment>
<reference evidence="3 4" key="1">
    <citation type="submission" date="2014-11" db="EMBL/GenBank/DDBJ databases">
        <authorList>
            <person name="Zhu J."/>
            <person name="Qi W."/>
            <person name="Song R."/>
        </authorList>
    </citation>
    <scope>NUCLEOTIDE SEQUENCE [LARGE SCALE GENOMIC DNA]</scope>
</reference>
<feature type="domain" description="DNA helicase Pif1-like DEAD-box helicase" evidence="2">
    <location>
        <begin position="606"/>
        <end position="791"/>
    </location>
</feature>
<dbReference type="EMBL" id="CDMY01000355">
    <property type="protein sequence ID" value="CEM04636.1"/>
    <property type="molecule type" value="Genomic_DNA"/>
</dbReference>
<evidence type="ECO:0000256" key="1">
    <source>
        <dbReference type="RuleBase" id="RU363044"/>
    </source>
</evidence>
<dbReference type="EC" id="5.6.2.3" evidence="1"/>
<keyword evidence="1" id="KW-0233">DNA recombination</keyword>
<accession>A0A0G4EZZ7</accession>
<dbReference type="SUPFAM" id="SSF52540">
    <property type="entry name" value="P-loop containing nucleoside triphosphate hydrolases"/>
    <property type="match status" value="1"/>
</dbReference>
<dbReference type="GO" id="GO:0006310">
    <property type="term" value="P:DNA recombination"/>
    <property type="evidence" value="ECO:0007669"/>
    <property type="project" value="UniProtKB-KW"/>
</dbReference>
<dbReference type="Pfam" id="PF05970">
    <property type="entry name" value="PIF1"/>
    <property type="match status" value="1"/>
</dbReference>
<comment type="similarity">
    <text evidence="1">Belongs to the helicase family.</text>
</comment>
<dbReference type="InterPro" id="IPR051055">
    <property type="entry name" value="PIF1_helicase"/>
</dbReference>